<evidence type="ECO:0000313" key="2">
    <source>
        <dbReference type="Proteomes" id="UP000054324"/>
    </source>
</evidence>
<proteinExistence type="predicted"/>
<dbReference type="CTD" id="20318671"/>
<protein>
    <submittedName>
        <fullName evidence="1">Uncharacterized protein</fullName>
    </submittedName>
</protein>
<organism evidence="1 2">
    <name type="scientific">Opisthorchis viverrini</name>
    <name type="common">Southeast Asian liver fluke</name>
    <dbReference type="NCBI Taxonomy" id="6198"/>
    <lineage>
        <taxon>Eukaryota</taxon>
        <taxon>Metazoa</taxon>
        <taxon>Spiralia</taxon>
        <taxon>Lophotrochozoa</taxon>
        <taxon>Platyhelminthes</taxon>
        <taxon>Trematoda</taxon>
        <taxon>Digenea</taxon>
        <taxon>Opisthorchiida</taxon>
        <taxon>Opisthorchiata</taxon>
        <taxon>Opisthorchiidae</taxon>
        <taxon>Opisthorchis</taxon>
    </lineage>
</organism>
<dbReference type="KEGG" id="ovi:T265_04489"/>
<dbReference type="RefSeq" id="XP_009167508.1">
    <property type="nucleotide sequence ID" value="XM_009169244.1"/>
</dbReference>
<sequence>MRFSAGHRRERLVLRMTGPSSVLVPPESLGRQLIASISSTHQAEPHTFKSGMAKRCFSLAKAPSQIRQALTMVPYSRLFDKHWDVYENPTVLPAGKEIGNI</sequence>
<dbReference type="EMBL" id="KL596693">
    <property type="protein sequence ID" value="KER28696.1"/>
    <property type="molecule type" value="Genomic_DNA"/>
</dbReference>
<evidence type="ECO:0000313" key="1">
    <source>
        <dbReference type="EMBL" id="KER28696.1"/>
    </source>
</evidence>
<dbReference type="Proteomes" id="UP000054324">
    <property type="component" value="Unassembled WGS sequence"/>
</dbReference>
<keyword evidence="2" id="KW-1185">Reference proteome</keyword>
<gene>
    <name evidence="1" type="ORF">T265_04489</name>
</gene>
<reference evidence="1 2" key="1">
    <citation type="submission" date="2013-11" db="EMBL/GenBank/DDBJ databases">
        <title>Opisthorchis viverrini - life in the bile duct.</title>
        <authorList>
            <person name="Young N.D."/>
            <person name="Nagarajan N."/>
            <person name="Lin S.J."/>
            <person name="Korhonen P.K."/>
            <person name="Jex A.R."/>
            <person name="Hall R.S."/>
            <person name="Safavi-Hemami H."/>
            <person name="Kaewkong W."/>
            <person name="Bertrand D."/>
            <person name="Gao S."/>
            <person name="Seet Q."/>
            <person name="Wongkham S."/>
            <person name="Teh B.T."/>
            <person name="Wongkham C."/>
            <person name="Intapan P.M."/>
            <person name="Maleewong W."/>
            <person name="Yang X."/>
            <person name="Hu M."/>
            <person name="Wang Z."/>
            <person name="Hofmann A."/>
            <person name="Sternberg P.W."/>
            <person name="Tan P."/>
            <person name="Wang J."/>
            <person name="Gasser R.B."/>
        </authorList>
    </citation>
    <scope>NUCLEOTIDE SEQUENCE [LARGE SCALE GENOMIC DNA]</scope>
</reference>
<dbReference type="GeneID" id="20318671"/>
<dbReference type="AlphaFoldDB" id="A0A074ZNM8"/>
<name>A0A074ZNM8_OPIVI</name>
<accession>A0A074ZNM8</accession>